<protein>
    <submittedName>
        <fullName evidence="1">8119_t:CDS:1</fullName>
    </submittedName>
</protein>
<feature type="non-terminal residue" evidence="1">
    <location>
        <position position="1"/>
    </location>
</feature>
<proteinExistence type="predicted"/>
<sequence length="84" mass="9354">EYSNVRVHSRAQSRDKTAAEKIIRSTVLTPTNLLFDCVLTVIKFGNLINGLFSQVLQCNIHLRSLAILGSAQHLLTTNPLDARH</sequence>
<organism evidence="1 2">
    <name type="scientific">Acaulospora morrowiae</name>
    <dbReference type="NCBI Taxonomy" id="94023"/>
    <lineage>
        <taxon>Eukaryota</taxon>
        <taxon>Fungi</taxon>
        <taxon>Fungi incertae sedis</taxon>
        <taxon>Mucoromycota</taxon>
        <taxon>Glomeromycotina</taxon>
        <taxon>Glomeromycetes</taxon>
        <taxon>Diversisporales</taxon>
        <taxon>Acaulosporaceae</taxon>
        <taxon>Acaulospora</taxon>
    </lineage>
</organism>
<dbReference type="EMBL" id="CAJVPV010037234">
    <property type="protein sequence ID" value="CAG8754627.1"/>
    <property type="molecule type" value="Genomic_DNA"/>
</dbReference>
<evidence type="ECO:0000313" key="2">
    <source>
        <dbReference type="Proteomes" id="UP000789342"/>
    </source>
</evidence>
<accession>A0A9N9NQL5</accession>
<dbReference type="AlphaFoldDB" id="A0A9N9NQL5"/>
<name>A0A9N9NQL5_9GLOM</name>
<comment type="caution">
    <text evidence="1">The sequence shown here is derived from an EMBL/GenBank/DDBJ whole genome shotgun (WGS) entry which is preliminary data.</text>
</comment>
<gene>
    <name evidence="1" type="ORF">AMORRO_LOCUS15521</name>
</gene>
<reference evidence="1" key="1">
    <citation type="submission" date="2021-06" db="EMBL/GenBank/DDBJ databases">
        <authorList>
            <person name="Kallberg Y."/>
            <person name="Tangrot J."/>
            <person name="Rosling A."/>
        </authorList>
    </citation>
    <scope>NUCLEOTIDE SEQUENCE</scope>
    <source>
        <strain evidence="1">CL551</strain>
    </source>
</reference>
<keyword evidence="2" id="KW-1185">Reference proteome</keyword>
<feature type="non-terminal residue" evidence="1">
    <location>
        <position position="84"/>
    </location>
</feature>
<dbReference type="Proteomes" id="UP000789342">
    <property type="component" value="Unassembled WGS sequence"/>
</dbReference>
<evidence type="ECO:0000313" key="1">
    <source>
        <dbReference type="EMBL" id="CAG8754627.1"/>
    </source>
</evidence>